<organism evidence="4 5">
    <name type="scientific">Lasiosphaeria hispida</name>
    <dbReference type="NCBI Taxonomy" id="260671"/>
    <lineage>
        <taxon>Eukaryota</taxon>
        <taxon>Fungi</taxon>
        <taxon>Dikarya</taxon>
        <taxon>Ascomycota</taxon>
        <taxon>Pezizomycotina</taxon>
        <taxon>Sordariomycetes</taxon>
        <taxon>Sordariomycetidae</taxon>
        <taxon>Sordariales</taxon>
        <taxon>Lasiosphaeriaceae</taxon>
        <taxon>Lasiosphaeria</taxon>
    </lineage>
</organism>
<dbReference type="EMBL" id="JAUIQD010000002">
    <property type="protein sequence ID" value="KAK3359636.1"/>
    <property type="molecule type" value="Genomic_DNA"/>
</dbReference>
<dbReference type="PANTHER" id="PTHR24171">
    <property type="entry name" value="ANKYRIN REPEAT DOMAIN-CONTAINING PROTEIN 39-RELATED"/>
    <property type="match status" value="1"/>
</dbReference>
<evidence type="ECO:0000256" key="3">
    <source>
        <dbReference type="PROSITE-ProRule" id="PRU00023"/>
    </source>
</evidence>
<dbReference type="PRINTS" id="PR01415">
    <property type="entry name" value="ANKYRIN"/>
</dbReference>
<reference evidence="4" key="2">
    <citation type="submission" date="2023-06" db="EMBL/GenBank/DDBJ databases">
        <authorList>
            <consortium name="Lawrence Berkeley National Laboratory"/>
            <person name="Haridas S."/>
            <person name="Hensen N."/>
            <person name="Bonometti L."/>
            <person name="Westerberg I."/>
            <person name="Brannstrom I.O."/>
            <person name="Guillou S."/>
            <person name="Cros-Aarteil S."/>
            <person name="Calhoun S."/>
            <person name="Kuo A."/>
            <person name="Mondo S."/>
            <person name="Pangilinan J."/>
            <person name="Riley R."/>
            <person name="Labutti K."/>
            <person name="Andreopoulos B."/>
            <person name="Lipzen A."/>
            <person name="Chen C."/>
            <person name="Yanf M."/>
            <person name="Daum C."/>
            <person name="Ng V."/>
            <person name="Clum A."/>
            <person name="Steindorff A."/>
            <person name="Ohm R."/>
            <person name="Martin F."/>
            <person name="Silar P."/>
            <person name="Natvig D."/>
            <person name="Lalanne C."/>
            <person name="Gautier V."/>
            <person name="Ament-Velasquez S.L."/>
            <person name="Kruys A."/>
            <person name="Hutchinson M.I."/>
            <person name="Powell A.J."/>
            <person name="Barry K."/>
            <person name="Miller A.N."/>
            <person name="Grigoriev I.V."/>
            <person name="Debuchy R."/>
            <person name="Gladieux P."/>
            <person name="Thoren M.H."/>
            <person name="Johannesson H."/>
        </authorList>
    </citation>
    <scope>NUCLEOTIDE SEQUENCE</scope>
    <source>
        <strain evidence="4">CBS 955.72</strain>
    </source>
</reference>
<sequence>MAPRLSEDEVDDLLYSARTGEKDDLTSLLAALAEREKASPADILSSAKDEGKSTSLHMATGNGHLEIVNMLLSHFELRPSEEKQAFLDASNEYGNTGLHWAAMGGHLPVVKVLVEAGASVALENDKNYVPLDLANLGDKFGVVNYFLEQSGMLETKNGEDGLNGAVADVELEDD</sequence>
<accession>A0AAJ0HQK0</accession>
<reference evidence="4" key="1">
    <citation type="journal article" date="2023" name="Mol. Phylogenet. Evol.">
        <title>Genome-scale phylogeny and comparative genomics of the fungal order Sordariales.</title>
        <authorList>
            <person name="Hensen N."/>
            <person name="Bonometti L."/>
            <person name="Westerberg I."/>
            <person name="Brannstrom I.O."/>
            <person name="Guillou S."/>
            <person name="Cros-Aarteil S."/>
            <person name="Calhoun S."/>
            <person name="Haridas S."/>
            <person name="Kuo A."/>
            <person name="Mondo S."/>
            <person name="Pangilinan J."/>
            <person name="Riley R."/>
            <person name="LaButti K."/>
            <person name="Andreopoulos B."/>
            <person name="Lipzen A."/>
            <person name="Chen C."/>
            <person name="Yan M."/>
            <person name="Daum C."/>
            <person name="Ng V."/>
            <person name="Clum A."/>
            <person name="Steindorff A."/>
            <person name="Ohm R.A."/>
            <person name="Martin F."/>
            <person name="Silar P."/>
            <person name="Natvig D.O."/>
            <person name="Lalanne C."/>
            <person name="Gautier V."/>
            <person name="Ament-Velasquez S.L."/>
            <person name="Kruys A."/>
            <person name="Hutchinson M.I."/>
            <person name="Powell A.J."/>
            <person name="Barry K."/>
            <person name="Miller A.N."/>
            <person name="Grigoriev I.V."/>
            <person name="Debuchy R."/>
            <person name="Gladieux P."/>
            <person name="Hiltunen Thoren M."/>
            <person name="Johannesson H."/>
        </authorList>
    </citation>
    <scope>NUCLEOTIDE SEQUENCE</scope>
    <source>
        <strain evidence="4">CBS 955.72</strain>
    </source>
</reference>
<evidence type="ECO:0000313" key="4">
    <source>
        <dbReference type="EMBL" id="KAK3359636.1"/>
    </source>
</evidence>
<proteinExistence type="predicted"/>
<dbReference type="Proteomes" id="UP001275084">
    <property type="component" value="Unassembled WGS sequence"/>
</dbReference>
<evidence type="ECO:0000313" key="5">
    <source>
        <dbReference type="Proteomes" id="UP001275084"/>
    </source>
</evidence>
<dbReference type="SUPFAM" id="SSF48403">
    <property type="entry name" value="Ankyrin repeat"/>
    <property type="match status" value="1"/>
</dbReference>
<comment type="caution">
    <text evidence="4">The sequence shown here is derived from an EMBL/GenBank/DDBJ whole genome shotgun (WGS) entry which is preliminary data.</text>
</comment>
<dbReference type="SMART" id="SM00248">
    <property type="entry name" value="ANK"/>
    <property type="match status" value="2"/>
</dbReference>
<keyword evidence="1" id="KW-0677">Repeat</keyword>
<dbReference type="PROSITE" id="PS50088">
    <property type="entry name" value="ANK_REPEAT"/>
    <property type="match status" value="1"/>
</dbReference>
<gene>
    <name evidence="4" type="ORF">B0T25DRAFT_421395</name>
</gene>
<keyword evidence="2 3" id="KW-0040">ANK repeat</keyword>
<dbReference type="InterPro" id="IPR036770">
    <property type="entry name" value="Ankyrin_rpt-contain_sf"/>
</dbReference>
<dbReference type="InterPro" id="IPR002110">
    <property type="entry name" value="Ankyrin_rpt"/>
</dbReference>
<name>A0AAJ0HQK0_9PEZI</name>
<feature type="non-terminal residue" evidence="4">
    <location>
        <position position="174"/>
    </location>
</feature>
<dbReference type="PROSITE" id="PS50297">
    <property type="entry name" value="ANK_REP_REGION"/>
    <property type="match status" value="1"/>
</dbReference>
<feature type="repeat" description="ANK" evidence="3">
    <location>
        <begin position="93"/>
        <end position="125"/>
    </location>
</feature>
<evidence type="ECO:0000256" key="2">
    <source>
        <dbReference type="ARBA" id="ARBA00023043"/>
    </source>
</evidence>
<dbReference type="Gene3D" id="1.25.40.20">
    <property type="entry name" value="Ankyrin repeat-containing domain"/>
    <property type="match status" value="1"/>
</dbReference>
<dbReference type="AlphaFoldDB" id="A0AAJ0HQK0"/>
<dbReference type="Pfam" id="PF12796">
    <property type="entry name" value="Ank_2"/>
    <property type="match status" value="1"/>
</dbReference>
<protein>
    <submittedName>
        <fullName evidence="4">Ankyrin repeat-containing domain protein</fullName>
    </submittedName>
</protein>
<keyword evidence="5" id="KW-1185">Reference proteome</keyword>
<evidence type="ECO:0000256" key="1">
    <source>
        <dbReference type="ARBA" id="ARBA00022737"/>
    </source>
</evidence>